<dbReference type="InterPro" id="IPR021476">
    <property type="entry name" value="Egh16-like"/>
</dbReference>
<evidence type="ECO:0000313" key="4">
    <source>
        <dbReference type="Proteomes" id="UP000481861"/>
    </source>
</evidence>
<proteinExistence type="predicted"/>
<dbReference type="Pfam" id="PF11327">
    <property type="entry name" value="Egh16-like"/>
    <property type="match status" value="1"/>
</dbReference>
<dbReference type="PANTHER" id="PTHR34618">
    <property type="entry name" value="SURFACE PROTEIN MAS1, PUTATIVE-RELATED"/>
    <property type="match status" value="1"/>
</dbReference>
<dbReference type="OrthoDB" id="5310497at2759"/>
<feature type="signal peptide" evidence="2">
    <location>
        <begin position="1"/>
        <end position="19"/>
    </location>
</feature>
<reference evidence="3 4" key="1">
    <citation type="submission" date="2020-01" db="EMBL/GenBank/DDBJ databases">
        <authorList>
            <consortium name="DOE Joint Genome Institute"/>
            <person name="Haridas S."/>
            <person name="Albert R."/>
            <person name="Binder M."/>
            <person name="Bloem J."/>
            <person name="Labutti K."/>
            <person name="Salamov A."/>
            <person name="Andreopoulos B."/>
            <person name="Baker S.E."/>
            <person name="Barry K."/>
            <person name="Bills G."/>
            <person name="Bluhm B.H."/>
            <person name="Cannon C."/>
            <person name="Castanera R."/>
            <person name="Culley D.E."/>
            <person name="Daum C."/>
            <person name="Ezra D."/>
            <person name="Gonzalez J.B."/>
            <person name="Henrissat B."/>
            <person name="Kuo A."/>
            <person name="Liang C."/>
            <person name="Lipzen A."/>
            <person name="Lutzoni F."/>
            <person name="Magnuson J."/>
            <person name="Mondo S."/>
            <person name="Nolan M."/>
            <person name="Ohm R."/>
            <person name="Pangilinan J."/>
            <person name="Park H.-J.H."/>
            <person name="Ramirez L."/>
            <person name="Alfaro M."/>
            <person name="Sun H."/>
            <person name="Tritt A."/>
            <person name="Yoshinaga Y."/>
            <person name="Zwiers L.-H.L."/>
            <person name="Turgeon B.G."/>
            <person name="Goodwin S.B."/>
            <person name="Spatafora J.W."/>
            <person name="Crous P.W."/>
            <person name="Grigoriev I.V."/>
        </authorList>
    </citation>
    <scope>NUCLEOTIDE SEQUENCE [LARGE SCALE GENOMIC DNA]</scope>
    <source>
        <strain evidence="3 4">CBS 611.86</strain>
    </source>
</reference>
<name>A0A7C8IC32_9PLEO</name>
<protein>
    <submittedName>
        <fullName evidence="3">MAS1 protein</fullName>
    </submittedName>
</protein>
<sequence>MHFTPQIAIAAFLIAHVSGHGTVVKMNGANGVDMPGLTVADGTPRDCSSNGCGSQADTAIIRDRDIQSGQCGPLGRTQGNGPVDAAAMVAAFMGSGNAPTNKGAASGVGVEDNIQVPNRKRQLFGGLFGGGAAGGAAGAGAAGKASAAGGAGGLGGLGGLLGGGGGAGTKAEGPPESGVAAAAGQGATSGLPTCGDDGTVSMTFRQINQDGAGPFEAAVDGTSGGTDPAAFQDAEVTKDVPGLPIGNQGLSLATSTEFPMEIQMPAGMTCEATVAGVNNVCVARVRNGAAAGPFGGSVAFTQSTGARKRAIAFRLKKRMEIRRGN</sequence>
<dbReference type="PANTHER" id="PTHR34618:SF1">
    <property type="entry name" value="SECRETED PROTEIN"/>
    <property type="match status" value="1"/>
</dbReference>
<dbReference type="EMBL" id="JAADJZ010000004">
    <property type="protein sequence ID" value="KAF2875788.1"/>
    <property type="molecule type" value="Genomic_DNA"/>
</dbReference>
<feature type="chain" id="PRO_5028913933" evidence="2">
    <location>
        <begin position="20"/>
        <end position="325"/>
    </location>
</feature>
<evidence type="ECO:0000313" key="3">
    <source>
        <dbReference type="EMBL" id="KAF2875788.1"/>
    </source>
</evidence>
<dbReference type="AlphaFoldDB" id="A0A7C8IC32"/>
<evidence type="ECO:0000256" key="1">
    <source>
        <dbReference type="SAM" id="MobiDB-lite"/>
    </source>
</evidence>
<organism evidence="3 4">
    <name type="scientific">Massariosphaeria phaeospora</name>
    <dbReference type="NCBI Taxonomy" id="100035"/>
    <lineage>
        <taxon>Eukaryota</taxon>
        <taxon>Fungi</taxon>
        <taxon>Dikarya</taxon>
        <taxon>Ascomycota</taxon>
        <taxon>Pezizomycotina</taxon>
        <taxon>Dothideomycetes</taxon>
        <taxon>Pleosporomycetidae</taxon>
        <taxon>Pleosporales</taxon>
        <taxon>Pleosporales incertae sedis</taxon>
        <taxon>Massariosphaeria</taxon>
    </lineage>
</organism>
<feature type="region of interest" description="Disordered" evidence="1">
    <location>
        <begin position="164"/>
        <end position="185"/>
    </location>
</feature>
<evidence type="ECO:0000256" key="2">
    <source>
        <dbReference type="SAM" id="SignalP"/>
    </source>
</evidence>
<dbReference type="Proteomes" id="UP000481861">
    <property type="component" value="Unassembled WGS sequence"/>
</dbReference>
<comment type="caution">
    <text evidence="3">The sequence shown here is derived from an EMBL/GenBank/DDBJ whole genome shotgun (WGS) entry which is preliminary data.</text>
</comment>
<keyword evidence="2" id="KW-0732">Signal</keyword>
<keyword evidence="4" id="KW-1185">Reference proteome</keyword>
<accession>A0A7C8IC32</accession>
<gene>
    <name evidence="3" type="ORF">BDV95DRAFT_626215</name>
</gene>